<dbReference type="InterPro" id="IPR036724">
    <property type="entry name" value="Cobalamin-bd_sf"/>
</dbReference>
<dbReference type="InterPro" id="IPR006098">
    <property type="entry name" value="MMCoA_mutase_a_cat"/>
</dbReference>
<comment type="similarity">
    <text evidence="2">Belongs to the methylmalonyl-CoA mutase family.</text>
</comment>
<dbReference type="RefSeq" id="WP_379955943.1">
    <property type="nucleotide sequence ID" value="NZ_JAUYVI010000004.1"/>
</dbReference>
<feature type="domain" description="B12-binding" evidence="7">
    <location>
        <begin position="584"/>
        <end position="716"/>
    </location>
</feature>
<dbReference type="InterPro" id="IPR006159">
    <property type="entry name" value="Acid_CoA_mut_C"/>
</dbReference>
<dbReference type="NCBIfam" id="TIGR00641">
    <property type="entry name" value="acid_CoA_mut_N"/>
    <property type="match status" value="1"/>
</dbReference>
<proteinExistence type="inferred from homology"/>
<protein>
    <submittedName>
        <fullName evidence="8">Methylmalonyl-CoA mutase</fullName>
        <ecNumber evidence="8">5.4.99.2</ecNumber>
    </submittedName>
</protein>
<evidence type="ECO:0000259" key="7">
    <source>
        <dbReference type="PROSITE" id="PS51332"/>
    </source>
</evidence>
<dbReference type="Gene3D" id="3.40.50.280">
    <property type="entry name" value="Cobalamin-binding domain"/>
    <property type="match status" value="1"/>
</dbReference>
<gene>
    <name evidence="8" type="primary">scpA</name>
    <name evidence="8" type="ORF">Q8A70_12330</name>
</gene>
<accession>A0ABU0YL65</accession>
<keyword evidence="9" id="KW-1185">Reference proteome</keyword>
<dbReference type="EMBL" id="JAUYVI010000004">
    <property type="protein sequence ID" value="MDQ7248462.1"/>
    <property type="molecule type" value="Genomic_DNA"/>
</dbReference>
<comment type="caution">
    <text evidence="8">The sequence shown here is derived from an EMBL/GenBank/DDBJ whole genome shotgun (WGS) entry which is preliminary data.</text>
</comment>
<dbReference type="SUPFAM" id="SSF52242">
    <property type="entry name" value="Cobalamin (vitamin B12)-binding domain"/>
    <property type="match status" value="1"/>
</dbReference>
<dbReference type="CDD" id="cd02071">
    <property type="entry name" value="MM_CoA_mut_B12_BD"/>
    <property type="match status" value="1"/>
</dbReference>
<dbReference type="NCBIfam" id="TIGR00640">
    <property type="entry name" value="acid_CoA_mut_C"/>
    <property type="match status" value="1"/>
</dbReference>
<evidence type="ECO:0000256" key="1">
    <source>
        <dbReference type="ARBA" id="ARBA00001922"/>
    </source>
</evidence>
<reference evidence="9" key="1">
    <citation type="submission" date="2023-08" db="EMBL/GenBank/DDBJ databases">
        <title>Rhodospirillaceae gen. nov., a novel taxon isolated from the Yangtze River Yuezi River estuary sludge.</title>
        <authorList>
            <person name="Ruan L."/>
        </authorList>
    </citation>
    <scope>NUCLEOTIDE SEQUENCE [LARGE SCALE GENOMIC DNA]</scope>
    <source>
        <strain evidence="9">R-7</strain>
    </source>
</reference>
<dbReference type="PANTHER" id="PTHR48101">
    <property type="entry name" value="METHYLMALONYL-COA MUTASE, MITOCHONDRIAL-RELATED"/>
    <property type="match status" value="1"/>
</dbReference>
<dbReference type="GO" id="GO:0004494">
    <property type="term" value="F:methylmalonyl-CoA mutase activity"/>
    <property type="evidence" value="ECO:0007669"/>
    <property type="project" value="UniProtKB-EC"/>
</dbReference>
<comment type="cofactor">
    <cofactor evidence="1">
        <name>adenosylcob(III)alamin</name>
        <dbReference type="ChEBI" id="CHEBI:18408"/>
    </cofactor>
</comment>
<evidence type="ECO:0000313" key="9">
    <source>
        <dbReference type="Proteomes" id="UP001230156"/>
    </source>
</evidence>
<evidence type="ECO:0000256" key="4">
    <source>
        <dbReference type="ARBA" id="ARBA00022723"/>
    </source>
</evidence>
<name>A0ABU0YL65_9PROT</name>
<evidence type="ECO:0000313" key="8">
    <source>
        <dbReference type="EMBL" id="MDQ7248462.1"/>
    </source>
</evidence>
<dbReference type="Pfam" id="PF02310">
    <property type="entry name" value="B12-binding"/>
    <property type="match status" value="1"/>
</dbReference>
<keyword evidence="6" id="KW-0170">Cobalt</keyword>
<keyword evidence="3" id="KW-0846">Cobalamin</keyword>
<evidence type="ECO:0000256" key="6">
    <source>
        <dbReference type="ARBA" id="ARBA00023285"/>
    </source>
</evidence>
<dbReference type="CDD" id="cd03679">
    <property type="entry name" value="MM_CoA_mutase_alpha_like"/>
    <property type="match status" value="1"/>
</dbReference>
<keyword evidence="4" id="KW-0479">Metal-binding</keyword>
<dbReference type="NCBIfam" id="NF006944">
    <property type="entry name" value="PRK09426.1"/>
    <property type="match status" value="1"/>
</dbReference>
<dbReference type="Proteomes" id="UP001230156">
    <property type="component" value="Unassembled WGS sequence"/>
</dbReference>
<dbReference type="InterPro" id="IPR006099">
    <property type="entry name" value="MeMalonylCoA_mutase_a/b_cat"/>
</dbReference>
<dbReference type="InterPro" id="IPR016176">
    <property type="entry name" value="Cbl-dep_enz_cat"/>
</dbReference>
<dbReference type="Gene3D" id="3.20.20.240">
    <property type="entry name" value="Methylmalonyl-CoA mutase"/>
    <property type="match status" value="1"/>
</dbReference>
<dbReference type="PROSITE" id="PS51332">
    <property type="entry name" value="B12_BINDING"/>
    <property type="match status" value="1"/>
</dbReference>
<evidence type="ECO:0000256" key="2">
    <source>
        <dbReference type="ARBA" id="ARBA00008465"/>
    </source>
</evidence>
<dbReference type="InterPro" id="IPR006158">
    <property type="entry name" value="Cobalamin-bd"/>
</dbReference>
<organism evidence="8 9">
    <name type="scientific">Dongia sedimenti</name>
    <dbReference type="NCBI Taxonomy" id="3064282"/>
    <lineage>
        <taxon>Bacteria</taxon>
        <taxon>Pseudomonadati</taxon>
        <taxon>Pseudomonadota</taxon>
        <taxon>Alphaproteobacteria</taxon>
        <taxon>Rhodospirillales</taxon>
        <taxon>Dongiaceae</taxon>
        <taxon>Dongia</taxon>
    </lineage>
</organism>
<keyword evidence="5 8" id="KW-0413">Isomerase</keyword>
<evidence type="ECO:0000256" key="5">
    <source>
        <dbReference type="ARBA" id="ARBA00023235"/>
    </source>
</evidence>
<dbReference type="SUPFAM" id="SSF51703">
    <property type="entry name" value="Cobalamin (vitamin B12)-dependent enzymes"/>
    <property type="match status" value="1"/>
</dbReference>
<dbReference type="EC" id="5.4.99.2" evidence="8"/>
<evidence type="ECO:0000256" key="3">
    <source>
        <dbReference type="ARBA" id="ARBA00022628"/>
    </source>
</evidence>
<sequence length="717" mass="77352">MVDEPKRTLEDWAKLAATELKGTPASSLDWLTPEGLTVKPLYTAADLEGLETLGGVPGFPPYTRGPRATMYANRPWTIRQYAGFSTAEDSNAFYRENLKRGQMGLSVAFDLATHRGYDSDHPRVVGDVGKAGVAIDSVEDMKILFDGIPLDQMSVSMTMNGAVLPVLASFIVAGEEQGVPAAKLSGTIQNDILKEFMVRNTYIYPPAPSMRIVADIIEYTAQNMPKFNSISISGYHMQEAGATAVQELAFTLADGLEYVRAALSKGLKVDEFAPRLSFFFAIGMNFFMEVAKLRAARFLWAKLMRQFAPKDPQSLALRTHCQTSGVSLTEQDPYNNVVRTTIEALAAVLGGTQSLHTNSFDEAMALPTPASAAIARATQLVIQEETGIPHVIDPLGGSYYVEHLTASLVEAAEALIGEVEKLGGMTKAVESGMPKLRIEEAAARRQARVDRGEDVIVGVNKYRTDDQHAIDILDVDNTKVRESQITRLNTVKAKRDAGAVTAALSNLAKAAQDGSGNLLELSVAAMRARATLGEVSSALEQVYGRHKAEIRSVAGVYGAAYRDDPDFQMIQRKVHDFARDEGRRPRLLVVKLGQDGHDRGAKIIATAFADIGFDVDVGPLFQTPEEAARQAIENDVHVIGVSSQAAGHKTLVPQLVAALKAEQAEDILVVAGGVIPAQDYDMLAKAGVAAIFGPGTNIPKAAAEILRLIHRRAQAAE</sequence>
<dbReference type="Pfam" id="PF01642">
    <property type="entry name" value="MM_CoA_mutase"/>
    <property type="match status" value="1"/>
</dbReference>
<dbReference type="PANTHER" id="PTHR48101:SF4">
    <property type="entry name" value="METHYLMALONYL-COA MUTASE, MITOCHONDRIAL"/>
    <property type="match status" value="1"/>
</dbReference>